<evidence type="ECO:0000256" key="6">
    <source>
        <dbReference type="ARBA" id="ARBA00023152"/>
    </source>
</evidence>
<evidence type="ECO:0000256" key="2">
    <source>
        <dbReference type="ARBA" id="ARBA00004798"/>
    </source>
</evidence>
<evidence type="ECO:0000256" key="1">
    <source>
        <dbReference type="ARBA" id="ARBA00000370"/>
    </source>
</evidence>
<keyword evidence="6 10" id="KW-0324">Glycolysis</keyword>
<dbReference type="InterPro" id="IPR017850">
    <property type="entry name" value="Alkaline_phosphatase_core_sf"/>
</dbReference>
<keyword evidence="8 10" id="KW-0413">Isomerase</keyword>
<dbReference type="Pfam" id="PF01676">
    <property type="entry name" value="Metalloenzyme"/>
    <property type="match status" value="1"/>
</dbReference>
<evidence type="ECO:0000256" key="13">
    <source>
        <dbReference type="PIRSR" id="PIRSR001492-3"/>
    </source>
</evidence>
<dbReference type="EMBL" id="CP000804">
    <property type="protein sequence ID" value="ABU56781.1"/>
    <property type="molecule type" value="Genomic_DNA"/>
</dbReference>
<feature type="binding site" evidence="10 12">
    <location>
        <position position="338"/>
    </location>
    <ligand>
        <name>substrate</name>
    </ligand>
</feature>
<dbReference type="PANTHER" id="PTHR31637:SF0">
    <property type="entry name" value="2,3-BISPHOSPHOGLYCERATE-INDEPENDENT PHOSPHOGLYCERATE MUTASE"/>
    <property type="match status" value="1"/>
</dbReference>
<keyword evidence="17" id="KW-1185">Reference proteome</keyword>
<comment type="cofactor">
    <cofactor evidence="10">
        <name>Mn(2+)</name>
        <dbReference type="ChEBI" id="CHEBI:29035"/>
    </cofactor>
    <text evidence="10">Binds 2 manganese ions per subunit.</text>
</comment>
<evidence type="ECO:0000256" key="5">
    <source>
        <dbReference type="ARBA" id="ARBA00022723"/>
    </source>
</evidence>
<dbReference type="GO" id="GO:0006007">
    <property type="term" value="P:glucose catabolic process"/>
    <property type="evidence" value="ECO:0007669"/>
    <property type="project" value="InterPro"/>
</dbReference>
<reference evidence="16 17" key="1">
    <citation type="submission" date="2007-08" db="EMBL/GenBank/DDBJ databases">
        <title>Complete sequence of Roseiflexus castenholzii DSM 13941.</title>
        <authorList>
            <consortium name="US DOE Joint Genome Institute"/>
            <person name="Copeland A."/>
            <person name="Lucas S."/>
            <person name="Lapidus A."/>
            <person name="Barry K."/>
            <person name="Glavina del Rio T."/>
            <person name="Dalin E."/>
            <person name="Tice H."/>
            <person name="Pitluck S."/>
            <person name="Thompson L.S."/>
            <person name="Brettin T."/>
            <person name="Bruce D."/>
            <person name="Detter J.C."/>
            <person name="Han C."/>
            <person name="Tapia R."/>
            <person name="Schmutz J."/>
            <person name="Larimer F."/>
            <person name="Land M."/>
            <person name="Hauser L."/>
            <person name="Kyrpides N."/>
            <person name="Mikhailova N."/>
            <person name="Bryant D.A."/>
            <person name="Hanada S."/>
            <person name="Tsukatani Y."/>
            <person name="Richardson P."/>
        </authorList>
    </citation>
    <scope>NUCLEOTIDE SEQUENCE [LARGE SCALE GENOMIC DNA]</scope>
    <source>
        <strain evidence="17">DSM 13941 / HLO8</strain>
    </source>
</reference>
<dbReference type="Gene3D" id="3.40.720.10">
    <property type="entry name" value="Alkaline Phosphatase, subunit A"/>
    <property type="match status" value="1"/>
</dbReference>
<feature type="binding site" evidence="10 12">
    <location>
        <begin position="157"/>
        <end position="158"/>
    </location>
    <ligand>
        <name>substrate</name>
    </ligand>
</feature>
<evidence type="ECO:0000256" key="11">
    <source>
        <dbReference type="PIRSR" id="PIRSR001492-1"/>
    </source>
</evidence>
<feature type="binding site" evidence="10 13">
    <location>
        <position position="16"/>
    </location>
    <ligand>
        <name>Mn(2+)</name>
        <dbReference type="ChEBI" id="CHEBI:29035"/>
        <label>2</label>
    </ligand>
</feature>
<evidence type="ECO:0000256" key="7">
    <source>
        <dbReference type="ARBA" id="ARBA00023211"/>
    </source>
</evidence>
<feature type="binding site" evidence="10 13">
    <location>
        <position position="406"/>
    </location>
    <ligand>
        <name>Mn(2+)</name>
        <dbReference type="ChEBI" id="CHEBI:29035"/>
        <label>1</label>
    </ligand>
</feature>
<feature type="binding site" evidence="10 12">
    <location>
        <begin position="265"/>
        <end position="268"/>
    </location>
    <ligand>
        <name>substrate</name>
    </ligand>
</feature>
<accession>A7NH34</accession>
<comment type="subunit">
    <text evidence="10">Monomer.</text>
</comment>
<gene>
    <name evidence="10" type="primary">gpmI</name>
    <name evidence="16" type="ordered locus">Rcas_0656</name>
</gene>
<dbReference type="GO" id="GO:0030145">
    <property type="term" value="F:manganese ion binding"/>
    <property type="evidence" value="ECO:0007669"/>
    <property type="project" value="UniProtKB-UniRule"/>
</dbReference>
<dbReference type="HOGENOM" id="CLU_026099_2_0_0"/>
<dbReference type="EC" id="5.4.2.12" evidence="4 10"/>
<feature type="domain" description="BPG-independent PGAM N-terminal" evidence="15">
    <location>
        <begin position="86"/>
        <end position="302"/>
    </location>
</feature>
<dbReference type="RefSeq" id="WP_012119212.1">
    <property type="nucleotide sequence ID" value="NC_009767.1"/>
</dbReference>
<feature type="binding site" evidence="10 13">
    <location>
        <position position="66"/>
    </location>
    <ligand>
        <name>Mn(2+)</name>
        <dbReference type="ChEBI" id="CHEBI:29035"/>
        <label>2</label>
    </ligand>
</feature>
<evidence type="ECO:0000256" key="10">
    <source>
        <dbReference type="HAMAP-Rule" id="MF_01038"/>
    </source>
</evidence>
<evidence type="ECO:0000256" key="3">
    <source>
        <dbReference type="ARBA" id="ARBA00008819"/>
    </source>
</evidence>
<feature type="binding site" evidence="10 13">
    <location>
        <position position="466"/>
    </location>
    <ligand>
        <name>Mn(2+)</name>
        <dbReference type="ChEBI" id="CHEBI:29035"/>
        <label>1</label>
    </ligand>
</feature>
<comment type="catalytic activity">
    <reaction evidence="1 10">
        <text>(2R)-2-phosphoglycerate = (2R)-3-phosphoglycerate</text>
        <dbReference type="Rhea" id="RHEA:15901"/>
        <dbReference type="ChEBI" id="CHEBI:58272"/>
        <dbReference type="ChEBI" id="CHEBI:58289"/>
        <dbReference type="EC" id="5.4.2.12"/>
    </reaction>
</comment>
<dbReference type="SUPFAM" id="SSF64158">
    <property type="entry name" value="2,3-Bisphosphoglycerate-independent phosphoglycerate mutase, substrate-binding domain"/>
    <property type="match status" value="1"/>
</dbReference>
<evidence type="ECO:0000256" key="9">
    <source>
        <dbReference type="ARBA" id="ARBA00071648"/>
    </source>
</evidence>
<feature type="active site" description="Phosphoserine intermediate" evidence="10 11">
    <location>
        <position position="66"/>
    </location>
</feature>
<dbReference type="InterPro" id="IPR011258">
    <property type="entry name" value="BPG-indep_PGM_N"/>
</dbReference>
<evidence type="ECO:0000259" key="14">
    <source>
        <dbReference type="Pfam" id="PF01676"/>
    </source>
</evidence>
<dbReference type="UniPathway" id="UPA00109">
    <property type="reaction ID" value="UER00186"/>
</dbReference>
<comment type="similarity">
    <text evidence="3 10">Belongs to the BPG-independent phosphoglycerate mutase family.</text>
</comment>
<dbReference type="Pfam" id="PF06415">
    <property type="entry name" value="iPGM_N"/>
    <property type="match status" value="1"/>
</dbReference>
<dbReference type="InterPro" id="IPR005995">
    <property type="entry name" value="Pgm_bpd_ind"/>
</dbReference>
<dbReference type="InterPro" id="IPR006124">
    <property type="entry name" value="Metalloenzyme"/>
</dbReference>
<dbReference type="OrthoDB" id="9800863at2"/>
<evidence type="ECO:0000313" key="16">
    <source>
        <dbReference type="EMBL" id="ABU56781.1"/>
    </source>
</evidence>
<feature type="binding site" evidence="10 13">
    <location>
        <position position="448"/>
    </location>
    <ligand>
        <name>Mn(2+)</name>
        <dbReference type="ChEBI" id="CHEBI:29035"/>
        <label>2</label>
    </ligand>
</feature>
<dbReference type="NCBIfam" id="TIGR01307">
    <property type="entry name" value="pgm_bpd_ind"/>
    <property type="match status" value="1"/>
</dbReference>
<dbReference type="CDD" id="cd16010">
    <property type="entry name" value="iPGM"/>
    <property type="match status" value="1"/>
</dbReference>
<dbReference type="InterPro" id="IPR036646">
    <property type="entry name" value="PGAM_B_sf"/>
</dbReference>
<dbReference type="GO" id="GO:0006096">
    <property type="term" value="P:glycolytic process"/>
    <property type="evidence" value="ECO:0007669"/>
    <property type="project" value="UniProtKB-UniRule"/>
</dbReference>
<dbReference type="STRING" id="383372.Rcas_0656"/>
<evidence type="ECO:0000256" key="4">
    <source>
        <dbReference type="ARBA" id="ARBA00012026"/>
    </source>
</evidence>
<dbReference type="Proteomes" id="UP000000263">
    <property type="component" value="Chromosome"/>
</dbReference>
<proteinExistence type="inferred from homology"/>
<protein>
    <recommendedName>
        <fullName evidence="9 10">2,3-bisphosphoglycerate-independent phosphoglycerate mutase</fullName>
        <shortName evidence="10">BPG-independent PGAM</shortName>
        <shortName evidence="10">Phosphoglyceromutase</shortName>
        <shortName evidence="10">iPGM</shortName>
        <ecNumber evidence="4 10">5.4.2.12</ecNumber>
    </recommendedName>
</protein>
<dbReference type="AlphaFoldDB" id="A7NH34"/>
<dbReference type="eggNOG" id="COG0696">
    <property type="taxonomic scope" value="Bacteria"/>
</dbReference>
<feature type="binding site" evidence="10 12">
    <location>
        <position position="127"/>
    </location>
    <ligand>
        <name>substrate</name>
    </ligand>
</feature>
<feature type="binding site" evidence="10 13">
    <location>
        <position position="410"/>
    </location>
    <ligand>
        <name>Mn(2+)</name>
        <dbReference type="ChEBI" id="CHEBI:29035"/>
        <label>1</label>
    </ligand>
</feature>
<dbReference type="HAMAP" id="MF_01038">
    <property type="entry name" value="GpmI"/>
    <property type="match status" value="1"/>
</dbReference>
<feature type="binding site" evidence="10 12">
    <location>
        <position position="195"/>
    </location>
    <ligand>
        <name>substrate</name>
    </ligand>
</feature>
<dbReference type="FunFam" id="3.40.1450.10:FF:000001">
    <property type="entry name" value="2,3-bisphosphoglycerate-independent phosphoglycerate mutase"/>
    <property type="match status" value="1"/>
</dbReference>
<dbReference type="PANTHER" id="PTHR31637">
    <property type="entry name" value="2,3-BISPHOSPHOGLYCERATE-INDEPENDENT PHOSPHOGLYCERATE MUTASE"/>
    <property type="match status" value="1"/>
</dbReference>
<keyword evidence="5 10" id="KW-0479">Metal-binding</keyword>
<dbReference type="SUPFAM" id="SSF53649">
    <property type="entry name" value="Alkaline phosphatase-like"/>
    <property type="match status" value="1"/>
</dbReference>
<name>A7NH34_ROSCS</name>
<sequence>MTPVPRPRPVLLVIRDGWGEREEVEGNGVKLARKPFDDRWRAECPFTLVRAAEKDVGLPAGQMGNSEVGHLNLGAGFVVRQDITVIDDSIADGTFFTNPVLCNAIRTVKERGTALHLMGLLGPGGVHSHVNHTKALLELAKREGLERVYVHLFTDGRDTMPQSGIEFARDLLAFMEEHQIGRVASVVGRYYAMDRDKRWERTKQAYDLLTKGVGRPAPDPLTAIQRSYDDGVTDEFIKPAVIVDEAGKPVATIGNGDAVVCFNFRADRVRQISRAFTLPDFDGFAREMLRDLIYIAMTEYEKNMPYQVAFQNDDVAVPLAKVISDAGLRQFHAAETEKYPHVTFFFNGGREQPFPNEDWQIVPSPKEVPTYDLKPEMSAYGVRDVVLKAIESDAYDFILVNYANPDMVGHTGVIPAVVKACEVVDECTGAIVDAVVARGGAAIVMADHGNAELMIDPETGGPHTAHTTNPVPTYLIAAPGLGLDKGRVALRDGGRLADVAPTVLDLLGLEPAPQMTGKSLIVRT</sequence>
<evidence type="ECO:0000313" key="17">
    <source>
        <dbReference type="Proteomes" id="UP000000263"/>
    </source>
</evidence>
<dbReference type="PIRSF" id="PIRSF001492">
    <property type="entry name" value="IPGAM"/>
    <property type="match status" value="1"/>
</dbReference>
<feature type="domain" description="Metalloenzyme" evidence="14">
    <location>
        <begin position="9"/>
        <end position="510"/>
    </location>
</feature>
<feature type="binding site" evidence="10 12">
    <location>
        <position position="189"/>
    </location>
    <ligand>
        <name>substrate</name>
    </ligand>
</feature>
<comment type="function">
    <text evidence="10">Catalyzes the interconversion of 2-phosphoglycerate and 3-phosphoglycerate.</text>
</comment>
<keyword evidence="7 10" id="KW-0464">Manganese</keyword>
<dbReference type="Gene3D" id="3.40.1450.10">
    <property type="entry name" value="BPG-independent phosphoglycerate mutase, domain B"/>
    <property type="match status" value="1"/>
</dbReference>
<dbReference type="GO" id="GO:0004619">
    <property type="term" value="F:phosphoglycerate mutase activity"/>
    <property type="evidence" value="ECO:0007669"/>
    <property type="project" value="UniProtKB-UniRule"/>
</dbReference>
<dbReference type="KEGG" id="rca:Rcas_0656"/>
<feature type="binding site" evidence="10 13">
    <location>
        <position position="447"/>
    </location>
    <ligand>
        <name>Mn(2+)</name>
        <dbReference type="ChEBI" id="CHEBI:29035"/>
        <label>2</label>
    </ligand>
</feature>
<comment type="pathway">
    <text evidence="2 10">Carbohydrate degradation; glycolysis; pyruvate from D-glyceraldehyde 3-phosphate: step 3/5.</text>
</comment>
<dbReference type="GO" id="GO:0005829">
    <property type="term" value="C:cytosol"/>
    <property type="evidence" value="ECO:0007669"/>
    <property type="project" value="TreeGrafter"/>
</dbReference>
<evidence type="ECO:0000256" key="12">
    <source>
        <dbReference type="PIRSR" id="PIRSR001492-2"/>
    </source>
</evidence>
<evidence type="ECO:0000256" key="8">
    <source>
        <dbReference type="ARBA" id="ARBA00023235"/>
    </source>
</evidence>
<evidence type="ECO:0000259" key="15">
    <source>
        <dbReference type="Pfam" id="PF06415"/>
    </source>
</evidence>
<organism evidence="16 17">
    <name type="scientific">Roseiflexus castenholzii (strain DSM 13941 / HLO8)</name>
    <dbReference type="NCBI Taxonomy" id="383372"/>
    <lineage>
        <taxon>Bacteria</taxon>
        <taxon>Bacillati</taxon>
        <taxon>Chloroflexota</taxon>
        <taxon>Chloroflexia</taxon>
        <taxon>Chloroflexales</taxon>
        <taxon>Roseiflexineae</taxon>
        <taxon>Roseiflexaceae</taxon>
        <taxon>Roseiflexus</taxon>
    </lineage>
</organism>